<keyword evidence="4" id="KW-0560">Oxidoreductase</keyword>
<dbReference type="GO" id="GO:0051537">
    <property type="term" value="F:2 iron, 2 sulfur cluster binding"/>
    <property type="evidence" value="ECO:0007669"/>
    <property type="project" value="UniProtKB-KW"/>
</dbReference>
<dbReference type="Gene3D" id="2.102.10.10">
    <property type="entry name" value="Rieske [2Fe-2S] iron-sulphur domain"/>
    <property type="match status" value="1"/>
</dbReference>
<reference evidence="8" key="2">
    <citation type="submission" date="2020-09" db="EMBL/GenBank/DDBJ databases">
        <authorList>
            <person name="Sun Q."/>
            <person name="Zhou Y."/>
        </authorList>
    </citation>
    <scope>NUCLEOTIDE SEQUENCE</scope>
    <source>
        <strain evidence="8">CGMCC 1.15448</strain>
    </source>
</reference>
<dbReference type="InterPro" id="IPR015879">
    <property type="entry name" value="Ring_hydroxy_dOase_asu_C_dom"/>
</dbReference>
<dbReference type="PANTHER" id="PTHR43756:SF5">
    <property type="entry name" value="CHOLINE MONOOXYGENASE, CHLOROPLASTIC"/>
    <property type="match status" value="1"/>
</dbReference>
<evidence type="ECO:0000259" key="7">
    <source>
        <dbReference type="PROSITE" id="PS51296"/>
    </source>
</evidence>
<organism evidence="8 9">
    <name type="scientific">Puia dinghuensis</name>
    <dbReference type="NCBI Taxonomy" id="1792502"/>
    <lineage>
        <taxon>Bacteria</taxon>
        <taxon>Pseudomonadati</taxon>
        <taxon>Bacteroidota</taxon>
        <taxon>Chitinophagia</taxon>
        <taxon>Chitinophagales</taxon>
        <taxon>Chitinophagaceae</taxon>
        <taxon>Puia</taxon>
    </lineage>
</organism>
<sequence length="359" mass="41579">MPRFTIDADISKARTPHTDLYTDVQLFHEIKEKFFASSWQFVGDSDCIPTPGDVHPFTLLENYLDEPLVLVNDNHASRLLSNVCTHRGNLVVNEPCRLSHLRCRYHGRLFHLDGVFRSMPEFKEVQDFPSPADDLKQLPLQAWGKWLFTSLHPGQPFDAFWGDLQQRLHWLPLDEYVFKPQLSRDFTVRANWALYCENYLEGFHIPFVHAGLNTVIDFGNYTTELFANASLQLGIAKDDEDCFDLPPESPDYGKKVAAYYFFVFPNLMFNFYPWGLSINIVKPETLTQTRVSFLTYVADEEKYDKGAGSGLDTVEMEDEEVVEAVQKGVRSRFYTHGRYSVTREQGTHHFHRLIAKYLD</sequence>
<keyword evidence="6" id="KW-0411">Iron-sulfur</keyword>
<keyword evidence="5" id="KW-0408">Iron</keyword>
<dbReference type="PROSITE" id="PS51296">
    <property type="entry name" value="RIESKE"/>
    <property type="match status" value="1"/>
</dbReference>
<gene>
    <name evidence="8" type="ORF">GCM10011511_20900</name>
</gene>
<dbReference type="SUPFAM" id="SSF50022">
    <property type="entry name" value="ISP domain"/>
    <property type="match status" value="1"/>
</dbReference>
<dbReference type="Pfam" id="PF00848">
    <property type="entry name" value="Ring_hydroxyl_A"/>
    <property type="match status" value="1"/>
</dbReference>
<dbReference type="Gene3D" id="3.90.380.10">
    <property type="entry name" value="Naphthalene 1,2-dioxygenase Alpha Subunit, Chain A, domain 1"/>
    <property type="match status" value="2"/>
</dbReference>
<protein>
    <submittedName>
        <fullName evidence="8">Choline monooxygenase</fullName>
    </submittedName>
</protein>
<keyword evidence="3" id="KW-0479">Metal-binding</keyword>
<evidence type="ECO:0000256" key="4">
    <source>
        <dbReference type="ARBA" id="ARBA00023002"/>
    </source>
</evidence>
<dbReference type="PANTHER" id="PTHR43756">
    <property type="entry name" value="CHOLINE MONOOXYGENASE, CHLOROPLASTIC"/>
    <property type="match status" value="1"/>
</dbReference>
<dbReference type="AlphaFoldDB" id="A0A8J2XSP6"/>
<evidence type="ECO:0000256" key="1">
    <source>
        <dbReference type="ARBA" id="ARBA00001962"/>
    </source>
</evidence>
<proteinExistence type="predicted"/>
<feature type="domain" description="Rieske" evidence="7">
    <location>
        <begin position="39"/>
        <end position="149"/>
    </location>
</feature>
<keyword evidence="9" id="KW-1185">Reference proteome</keyword>
<dbReference type="GO" id="GO:0005506">
    <property type="term" value="F:iron ion binding"/>
    <property type="evidence" value="ECO:0007669"/>
    <property type="project" value="InterPro"/>
</dbReference>
<evidence type="ECO:0000256" key="2">
    <source>
        <dbReference type="ARBA" id="ARBA00022714"/>
    </source>
</evidence>
<evidence type="ECO:0000313" key="8">
    <source>
        <dbReference type="EMBL" id="GGA97390.1"/>
    </source>
</evidence>
<comment type="caution">
    <text evidence="8">The sequence shown here is derived from an EMBL/GenBank/DDBJ whole genome shotgun (WGS) entry which is preliminary data.</text>
</comment>
<dbReference type="EMBL" id="BMJC01000002">
    <property type="protein sequence ID" value="GGA97390.1"/>
    <property type="molecule type" value="Genomic_DNA"/>
</dbReference>
<keyword evidence="8" id="KW-0503">Monooxygenase</keyword>
<dbReference type="Proteomes" id="UP000607559">
    <property type="component" value="Unassembled WGS sequence"/>
</dbReference>
<reference evidence="8" key="1">
    <citation type="journal article" date="2014" name="Int. J. Syst. Evol. Microbiol.">
        <title>Complete genome sequence of Corynebacterium casei LMG S-19264T (=DSM 44701T), isolated from a smear-ripened cheese.</title>
        <authorList>
            <consortium name="US DOE Joint Genome Institute (JGI-PGF)"/>
            <person name="Walter F."/>
            <person name="Albersmeier A."/>
            <person name="Kalinowski J."/>
            <person name="Ruckert C."/>
        </authorList>
    </citation>
    <scope>NUCLEOTIDE SEQUENCE</scope>
    <source>
        <strain evidence="8">CGMCC 1.15448</strain>
    </source>
</reference>
<dbReference type="InterPro" id="IPR017941">
    <property type="entry name" value="Rieske_2Fe-2S"/>
</dbReference>
<dbReference type="InterPro" id="IPR036922">
    <property type="entry name" value="Rieske_2Fe-2S_sf"/>
</dbReference>
<evidence type="ECO:0000256" key="6">
    <source>
        <dbReference type="ARBA" id="ARBA00023014"/>
    </source>
</evidence>
<name>A0A8J2XSP6_9BACT</name>
<evidence type="ECO:0000256" key="3">
    <source>
        <dbReference type="ARBA" id="ARBA00022723"/>
    </source>
</evidence>
<dbReference type="InterPro" id="IPR001663">
    <property type="entry name" value="Rng_hydr_dOase-A"/>
</dbReference>
<evidence type="ECO:0000256" key="5">
    <source>
        <dbReference type="ARBA" id="ARBA00023004"/>
    </source>
</evidence>
<dbReference type="SUPFAM" id="SSF55961">
    <property type="entry name" value="Bet v1-like"/>
    <property type="match status" value="1"/>
</dbReference>
<keyword evidence="2" id="KW-0001">2Fe-2S</keyword>
<dbReference type="GO" id="GO:0004497">
    <property type="term" value="F:monooxygenase activity"/>
    <property type="evidence" value="ECO:0007669"/>
    <property type="project" value="UniProtKB-KW"/>
</dbReference>
<evidence type="ECO:0000313" key="9">
    <source>
        <dbReference type="Proteomes" id="UP000607559"/>
    </source>
</evidence>
<comment type="cofactor">
    <cofactor evidence="1">
        <name>Fe cation</name>
        <dbReference type="ChEBI" id="CHEBI:24875"/>
    </cofactor>
</comment>
<dbReference type="Pfam" id="PF00355">
    <property type="entry name" value="Rieske"/>
    <property type="match status" value="1"/>
</dbReference>
<accession>A0A8J2XSP6</accession>
<dbReference type="RefSeq" id="WP_188931258.1">
    <property type="nucleotide sequence ID" value="NZ_BMJC01000002.1"/>
</dbReference>